<sequence>MDPKATKGILIGYDHDDGYRIFDKEECKLVRSRDVVFEEKTLEHTKSVIIPEDDSTSKQEIQADRDDELTDDDEEEQETEDTSISGTSESDCEHNADRTTRCLRNRSTTEAEVVAASEAAREIIWIKRILTELDQLKATPTLQIDNEAAIRLAQNPEFHRRTKHIRIRHFFVRELVTAGEIMVSKVDSEKQLADILTKPLFSTRFRDLCNDMGICKLLNKGEC</sequence>
<dbReference type="PANTHER" id="PTHR11439">
    <property type="entry name" value="GAG-POL-RELATED RETROTRANSPOSON"/>
    <property type="match status" value="1"/>
</dbReference>
<dbReference type="InterPro" id="IPR057670">
    <property type="entry name" value="SH3_retrovirus"/>
</dbReference>
<reference evidence="3" key="2">
    <citation type="submission" date="2021-08" db="EMBL/GenBank/DDBJ databases">
        <authorList>
            <person name="Eriksson T."/>
        </authorList>
    </citation>
    <scope>NUCLEOTIDE SEQUENCE</scope>
    <source>
        <strain evidence="3">Stoneville</strain>
        <tissue evidence="3">Whole head</tissue>
    </source>
</reference>
<feature type="compositionally biased region" description="Basic and acidic residues" evidence="1">
    <location>
        <begin position="55"/>
        <end position="64"/>
    </location>
</feature>
<protein>
    <recommendedName>
        <fullName evidence="2">Retroviral polymerase SH3-like domain-containing protein</fullName>
    </recommendedName>
</protein>
<dbReference type="Pfam" id="PF25597">
    <property type="entry name" value="SH3_retrovirus"/>
    <property type="match status" value="1"/>
</dbReference>
<feature type="compositionally biased region" description="Acidic residues" evidence="1">
    <location>
        <begin position="65"/>
        <end position="81"/>
    </location>
</feature>
<dbReference type="EMBL" id="JABDTM020004035">
    <property type="protein sequence ID" value="KAH0822149.1"/>
    <property type="molecule type" value="Genomic_DNA"/>
</dbReference>
<keyword evidence="4" id="KW-1185">Reference proteome</keyword>
<dbReference type="Proteomes" id="UP000719412">
    <property type="component" value="Unassembled WGS sequence"/>
</dbReference>
<evidence type="ECO:0000313" key="3">
    <source>
        <dbReference type="EMBL" id="KAH0822149.1"/>
    </source>
</evidence>
<evidence type="ECO:0000313" key="4">
    <source>
        <dbReference type="Proteomes" id="UP000719412"/>
    </source>
</evidence>
<gene>
    <name evidence="3" type="ORF">GEV33_000642</name>
</gene>
<dbReference type="PANTHER" id="PTHR11439:SF483">
    <property type="entry name" value="PEPTIDE SYNTHASE GLIP-LIKE, PUTATIVE (AFU_ORTHOLOGUE AFUA_3G12920)-RELATED"/>
    <property type="match status" value="1"/>
</dbReference>
<reference evidence="3" key="1">
    <citation type="journal article" date="2020" name="J Insects Food Feed">
        <title>The yellow mealworm (Tenebrio molitor) genome: a resource for the emerging insects as food and feed industry.</title>
        <authorList>
            <person name="Eriksson T."/>
            <person name="Andere A."/>
            <person name="Kelstrup H."/>
            <person name="Emery V."/>
            <person name="Picard C."/>
        </authorList>
    </citation>
    <scope>NUCLEOTIDE SEQUENCE</scope>
    <source>
        <strain evidence="3">Stoneville</strain>
        <tissue evidence="3">Whole head</tissue>
    </source>
</reference>
<evidence type="ECO:0000259" key="2">
    <source>
        <dbReference type="Pfam" id="PF25597"/>
    </source>
</evidence>
<name>A0A8J6HWJ4_TENMO</name>
<evidence type="ECO:0000256" key="1">
    <source>
        <dbReference type="SAM" id="MobiDB-lite"/>
    </source>
</evidence>
<dbReference type="CDD" id="cd09272">
    <property type="entry name" value="RNase_HI_RT_Ty1"/>
    <property type="match status" value="1"/>
</dbReference>
<accession>A0A8J6HWJ4</accession>
<organism evidence="3 4">
    <name type="scientific">Tenebrio molitor</name>
    <name type="common">Yellow mealworm beetle</name>
    <dbReference type="NCBI Taxonomy" id="7067"/>
    <lineage>
        <taxon>Eukaryota</taxon>
        <taxon>Metazoa</taxon>
        <taxon>Ecdysozoa</taxon>
        <taxon>Arthropoda</taxon>
        <taxon>Hexapoda</taxon>
        <taxon>Insecta</taxon>
        <taxon>Pterygota</taxon>
        <taxon>Neoptera</taxon>
        <taxon>Endopterygota</taxon>
        <taxon>Coleoptera</taxon>
        <taxon>Polyphaga</taxon>
        <taxon>Cucujiformia</taxon>
        <taxon>Tenebrionidae</taxon>
        <taxon>Tenebrio</taxon>
    </lineage>
</organism>
<feature type="region of interest" description="Disordered" evidence="1">
    <location>
        <begin position="43"/>
        <end position="98"/>
    </location>
</feature>
<comment type="caution">
    <text evidence="3">The sequence shown here is derived from an EMBL/GenBank/DDBJ whole genome shotgun (WGS) entry which is preliminary data.</text>
</comment>
<feature type="domain" description="Retroviral polymerase SH3-like" evidence="2">
    <location>
        <begin position="1"/>
        <end position="43"/>
    </location>
</feature>
<proteinExistence type="predicted"/>
<dbReference type="AlphaFoldDB" id="A0A8J6HWJ4"/>